<gene>
    <name evidence="2" type="ORF">CSB45_06675</name>
</gene>
<organism evidence="2 3">
    <name type="scientific">candidate division KSB3 bacterium</name>
    <dbReference type="NCBI Taxonomy" id="2044937"/>
    <lineage>
        <taxon>Bacteria</taxon>
        <taxon>candidate division KSB3</taxon>
    </lineage>
</organism>
<accession>A0A2G6E6C2</accession>
<dbReference type="SMART" id="SM00933">
    <property type="entry name" value="NurA"/>
    <property type="match status" value="1"/>
</dbReference>
<reference evidence="2 3" key="1">
    <citation type="submission" date="2017-10" db="EMBL/GenBank/DDBJ databases">
        <title>Novel microbial diversity and functional potential in the marine mammal oral microbiome.</title>
        <authorList>
            <person name="Dudek N.K."/>
            <person name="Sun C.L."/>
            <person name="Burstein D."/>
            <person name="Kantor R.S."/>
            <person name="Aliaga Goltsman D.S."/>
            <person name="Bik E.M."/>
            <person name="Thomas B.C."/>
            <person name="Banfield J.F."/>
            <person name="Relman D.A."/>
        </authorList>
    </citation>
    <scope>NUCLEOTIDE SEQUENCE [LARGE SCALE GENOMIC DNA]</scope>
    <source>
        <strain evidence="2">DOLZORAL124_49_17</strain>
    </source>
</reference>
<evidence type="ECO:0000313" key="3">
    <source>
        <dbReference type="Proteomes" id="UP000229740"/>
    </source>
</evidence>
<dbReference type="Proteomes" id="UP000229740">
    <property type="component" value="Unassembled WGS sequence"/>
</dbReference>
<sequence>MLDFALVYQQIGEMVLEQKRACQSYDDKVALAGETLANWNEHWNELEKKLSQSRTSWLLAGRFHESFMTRHPLPKAPEFFTVVATDGSQIFPDRHELSACYLLNLGAVVLHYGSGEQSRLSSRPLLYYKECDMARSCGGNRVPITSEMISVLRGALEIQELAGLLEEAAEDSRQVIGFTDGTLILWNLTGKPQEFQQEILEKYLRGFEDMRRSALPFMGYISQPGSADVVNVLRVALCPENPTNCDRCPHKGQNAELPCESIAGVTDAVLFSKVLQEGERSTIFKSHSEILKKYGKQAVFFFYLHVGREIARIEIPQWLAENPELLALVHAAAYDQAHKGQGYPVSLAEAHERAVIRGPEREQFYRIVEDRYVREGLKVSISRKSFKKRNVTI</sequence>
<proteinExistence type="predicted"/>
<protein>
    <recommendedName>
        <fullName evidence="1">NurA domain-containing protein</fullName>
    </recommendedName>
</protein>
<dbReference type="EMBL" id="PDPS01000026">
    <property type="protein sequence ID" value="PID57507.1"/>
    <property type="molecule type" value="Genomic_DNA"/>
</dbReference>
<dbReference type="AlphaFoldDB" id="A0A2G6E6C2"/>
<evidence type="ECO:0000313" key="2">
    <source>
        <dbReference type="EMBL" id="PID57507.1"/>
    </source>
</evidence>
<dbReference type="InterPro" id="IPR018977">
    <property type="entry name" value="NurA_domain"/>
</dbReference>
<comment type="caution">
    <text evidence="2">The sequence shown here is derived from an EMBL/GenBank/DDBJ whole genome shotgun (WGS) entry which is preliminary data.</text>
</comment>
<feature type="domain" description="NurA" evidence="1">
    <location>
        <begin position="80"/>
        <end position="356"/>
    </location>
</feature>
<name>A0A2G6E6C2_9BACT</name>
<dbReference type="Pfam" id="PF09376">
    <property type="entry name" value="NurA"/>
    <property type="match status" value="1"/>
</dbReference>
<evidence type="ECO:0000259" key="1">
    <source>
        <dbReference type="SMART" id="SM00933"/>
    </source>
</evidence>